<evidence type="ECO:0000313" key="5">
    <source>
        <dbReference type="EMBL" id="RGL94578.1"/>
    </source>
</evidence>
<dbReference type="OrthoDB" id="2051287at2"/>
<sequence>MKHIFVTFDQAEQIFSFVKIMSKCDFDADVKLGSRIVDAKSIVGVLSLAKSRTVEVIFHTDNCDNIIDQIAAIVPIAA</sequence>
<protein>
    <submittedName>
        <fullName evidence="3">HPr family phosphocarrier protein</fullName>
    </submittedName>
    <submittedName>
        <fullName evidence="2">HPrNtr domain-containing protein</fullName>
    </submittedName>
</protein>
<reference evidence="7 8" key="2">
    <citation type="submission" date="2018-08" db="EMBL/GenBank/DDBJ databases">
        <title>A genome reference for cultivated species of the human gut microbiota.</title>
        <authorList>
            <person name="Zou Y."/>
            <person name="Xue W."/>
            <person name="Luo G."/>
        </authorList>
    </citation>
    <scope>NUCLEOTIDE SEQUENCE [LARGE SCALE GENOMIC DNA]</scope>
    <source>
        <strain evidence="3 7">AF19-13AC</strain>
        <strain evidence="5 8">TF05-11AC</strain>
        <strain evidence="4 9">TM09-12</strain>
    </source>
</reference>
<proteinExistence type="predicted"/>
<dbReference type="EMBL" id="QSSQ01000050">
    <property type="protein sequence ID" value="RGL94578.1"/>
    <property type="molecule type" value="Genomic_DNA"/>
</dbReference>
<dbReference type="InterPro" id="IPR002114">
    <property type="entry name" value="PTS_HPr_Ser_P_site"/>
</dbReference>
<reference evidence="2 6" key="1">
    <citation type="submission" date="2015-09" db="EMBL/GenBank/DDBJ databases">
        <authorList>
            <consortium name="Pathogen Informatics"/>
        </authorList>
    </citation>
    <scope>NUCLEOTIDE SEQUENCE [LARGE SCALE GENOMIC DNA]</scope>
    <source>
        <strain evidence="2 6">2789STDY5608850</strain>
    </source>
</reference>
<dbReference type="GeneID" id="86060624"/>
<evidence type="ECO:0000313" key="9">
    <source>
        <dbReference type="Proteomes" id="UP000263014"/>
    </source>
</evidence>
<dbReference type="Gene3D" id="3.30.1340.10">
    <property type="entry name" value="HPr-like"/>
    <property type="match status" value="1"/>
</dbReference>
<evidence type="ECO:0000313" key="8">
    <source>
        <dbReference type="Proteomes" id="UP000261257"/>
    </source>
</evidence>
<evidence type="ECO:0000313" key="6">
    <source>
        <dbReference type="Proteomes" id="UP000095651"/>
    </source>
</evidence>
<dbReference type="SUPFAM" id="SSF55594">
    <property type="entry name" value="HPr-like"/>
    <property type="match status" value="1"/>
</dbReference>
<dbReference type="EMBL" id="CYZE01000015">
    <property type="protein sequence ID" value="CUO98405.1"/>
    <property type="molecule type" value="Genomic_DNA"/>
</dbReference>
<evidence type="ECO:0000313" key="7">
    <source>
        <dbReference type="Proteomes" id="UP000261023"/>
    </source>
</evidence>
<evidence type="ECO:0000313" key="3">
    <source>
        <dbReference type="EMBL" id="RGD71726.1"/>
    </source>
</evidence>
<dbReference type="AlphaFoldDB" id="A0A174JML2"/>
<gene>
    <name evidence="3" type="ORF">DWX31_05470</name>
    <name evidence="5" type="ORF">DXC39_29020</name>
    <name evidence="4" type="ORF">DXD79_27860</name>
    <name evidence="2" type="ORF">ERS852407_04615</name>
</gene>
<dbReference type="EMBL" id="QSON01000020">
    <property type="protein sequence ID" value="RGI97247.1"/>
    <property type="molecule type" value="Genomic_DNA"/>
</dbReference>
<evidence type="ECO:0000313" key="4">
    <source>
        <dbReference type="EMBL" id="RGI97247.1"/>
    </source>
</evidence>
<dbReference type="RefSeq" id="WP_002603170.1">
    <property type="nucleotide sequence ID" value="NZ_CABIXC010000015.1"/>
</dbReference>
<evidence type="ECO:0000313" key="2">
    <source>
        <dbReference type="EMBL" id="CUO98405.1"/>
    </source>
</evidence>
<dbReference type="InterPro" id="IPR035895">
    <property type="entry name" value="HPr-like_sf"/>
</dbReference>
<dbReference type="Proteomes" id="UP000263014">
    <property type="component" value="Unassembled WGS sequence"/>
</dbReference>
<dbReference type="EMBL" id="QTJW01000003">
    <property type="protein sequence ID" value="RGD71726.1"/>
    <property type="molecule type" value="Genomic_DNA"/>
</dbReference>
<name>A0A174JML2_9FIRM</name>
<dbReference type="Proteomes" id="UP000095651">
    <property type="component" value="Unassembled WGS sequence"/>
</dbReference>
<dbReference type="InterPro" id="IPR000032">
    <property type="entry name" value="HPr-like"/>
</dbReference>
<dbReference type="PROSITE" id="PS00589">
    <property type="entry name" value="PTS_HPR_SER"/>
    <property type="match status" value="1"/>
</dbReference>
<accession>A0A174JML2</accession>
<feature type="domain" description="HPr" evidence="1">
    <location>
        <begin position="17"/>
        <end position="73"/>
    </location>
</feature>
<dbReference type="Pfam" id="PF00381">
    <property type="entry name" value="PTS-HPr"/>
    <property type="match status" value="1"/>
</dbReference>
<organism evidence="2 6">
    <name type="scientific">Hungatella hathewayi</name>
    <dbReference type="NCBI Taxonomy" id="154046"/>
    <lineage>
        <taxon>Bacteria</taxon>
        <taxon>Bacillati</taxon>
        <taxon>Bacillota</taxon>
        <taxon>Clostridia</taxon>
        <taxon>Lachnospirales</taxon>
        <taxon>Lachnospiraceae</taxon>
        <taxon>Hungatella</taxon>
    </lineage>
</organism>
<dbReference type="Proteomes" id="UP000261023">
    <property type="component" value="Unassembled WGS sequence"/>
</dbReference>
<dbReference type="Proteomes" id="UP000261257">
    <property type="component" value="Unassembled WGS sequence"/>
</dbReference>
<evidence type="ECO:0000259" key="1">
    <source>
        <dbReference type="Pfam" id="PF00381"/>
    </source>
</evidence>